<reference evidence="5" key="1">
    <citation type="submission" date="2019-06" db="EMBL/GenBank/DDBJ databases">
        <title>Draft genome sequence of the griseofulvin-producing fungus Xylaria cubensis strain G536.</title>
        <authorList>
            <person name="Mead M.E."/>
            <person name="Raja H.A."/>
            <person name="Steenwyk J.L."/>
            <person name="Knowles S.L."/>
            <person name="Oberlies N.H."/>
            <person name="Rokas A."/>
        </authorList>
    </citation>
    <scope>NUCLEOTIDE SEQUENCE [LARGE SCALE GENOMIC DNA]</scope>
    <source>
        <strain evidence="5">G536</strain>
    </source>
</reference>
<dbReference type="SUPFAM" id="SSF51735">
    <property type="entry name" value="NAD(P)-binding Rossmann-fold domains"/>
    <property type="match status" value="1"/>
</dbReference>
<accession>A0A553IC54</accession>
<keyword evidence="2" id="KW-0560">Oxidoreductase</keyword>
<evidence type="ECO:0000256" key="3">
    <source>
        <dbReference type="RuleBase" id="RU000363"/>
    </source>
</evidence>
<dbReference type="PANTHER" id="PTHR42760:SF37">
    <property type="entry name" value="CLAVALDEHYDE DEHYDROGENASE"/>
    <property type="match status" value="1"/>
</dbReference>
<evidence type="ECO:0000256" key="2">
    <source>
        <dbReference type="ARBA" id="ARBA00023002"/>
    </source>
</evidence>
<name>A0A553IC54_9PEZI</name>
<dbReference type="PRINTS" id="PR00080">
    <property type="entry name" value="SDRFAMILY"/>
</dbReference>
<comment type="similarity">
    <text evidence="1 3">Belongs to the short-chain dehydrogenases/reductases (SDR) family.</text>
</comment>
<dbReference type="Pfam" id="PF00106">
    <property type="entry name" value="adh_short"/>
    <property type="match status" value="1"/>
</dbReference>
<evidence type="ECO:0000313" key="4">
    <source>
        <dbReference type="EMBL" id="TRX97785.1"/>
    </source>
</evidence>
<dbReference type="OrthoDB" id="1933717at2759"/>
<dbReference type="STRING" id="2512241.A0A553IC54"/>
<gene>
    <name evidence="4" type="ORF">FHL15_001540</name>
</gene>
<dbReference type="CDD" id="cd05233">
    <property type="entry name" value="SDR_c"/>
    <property type="match status" value="1"/>
</dbReference>
<sequence>MEDDAGAHLPLPLDNTVERATLEPPITWSNGQEDAAYGLNHDRRHQCRSQDETNPRDIAMSLDPARLTNWPAVRDFVPTAHHDTYQFISTSAADLSGKSVFITGASKGIGKGIALSFARAGCSRIAVAARTGIDELKQQILSAAQTAGRPEPHILAITLDVTSAEGVAAAATAVSDAFGGALDILINNAGRTSAMVPLTEGDVDDWWATWELNIRATYLCTRAFLPLLLKSSIRTVIITSSAGAHMLIQNFLGYQTSKTALCRFAEFLAKEYEDQGLVALAVHPGDVLTDIAACLGDEMASIFKDTPELTGDTLVWLTKERRDWLSGRFISVTWDMQELEQKKDEVVSKDLLKMRLTV</sequence>
<evidence type="ECO:0000256" key="1">
    <source>
        <dbReference type="ARBA" id="ARBA00006484"/>
    </source>
</evidence>
<keyword evidence="5" id="KW-1185">Reference proteome</keyword>
<organism evidence="4 5">
    <name type="scientific">Xylaria flabelliformis</name>
    <dbReference type="NCBI Taxonomy" id="2512241"/>
    <lineage>
        <taxon>Eukaryota</taxon>
        <taxon>Fungi</taxon>
        <taxon>Dikarya</taxon>
        <taxon>Ascomycota</taxon>
        <taxon>Pezizomycotina</taxon>
        <taxon>Sordariomycetes</taxon>
        <taxon>Xylariomycetidae</taxon>
        <taxon>Xylariales</taxon>
        <taxon>Xylariaceae</taxon>
        <taxon>Xylaria</taxon>
    </lineage>
</organism>
<protein>
    <submittedName>
        <fullName evidence="4">Uncharacterized protein</fullName>
    </submittedName>
</protein>
<dbReference type="Gene3D" id="3.40.50.720">
    <property type="entry name" value="NAD(P)-binding Rossmann-like Domain"/>
    <property type="match status" value="1"/>
</dbReference>
<dbReference type="InterPro" id="IPR002347">
    <property type="entry name" value="SDR_fam"/>
</dbReference>
<dbReference type="EMBL" id="VFLP01000005">
    <property type="protein sequence ID" value="TRX97785.1"/>
    <property type="molecule type" value="Genomic_DNA"/>
</dbReference>
<dbReference type="InterPro" id="IPR036291">
    <property type="entry name" value="NAD(P)-bd_dom_sf"/>
</dbReference>
<proteinExistence type="inferred from homology"/>
<comment type="caution">
    <text evidence="4">The sequence shown here is derived from an EMBL/GenBank/DDBJ whole genome shotgun (WGS) entry which is preliminary data.</text>
</comment>
<dbReference type="PRINTS" id="PR00081">
    <property type="entry name" value="GDHRDH"/>
</dbReference>
<dbReference type="PANTHER" id="PTHR42760">
    <property type="entry name" value="SHORT-CHAIN DEHYDROGENASES/REDUCTASES FAMILY MEMBER"/>
    <property type="match status" value="1"/>
</dbReference>
<evidence type="ECO:0000313" key="5">
    <source>
        <dbReference type="Proteomes" id="UP000319160"/>
    </source>
</evidence>
<dbReference type="GO" id="GO:0016616">
    <property type="term" value="F:oxidoreductase activity, acting on the CH-OH group of donors, NAD or NADP as acceptor"/>
    <property type="evidence" value="ECO:0007669"/>
    <property type="project" value="TreeGrafter"/>
</dbReference>
<dbReference type="Proteomes" id="UP000319160">
    <property type="component" value="Unassembled WGS sequence"/>
</dbReference>
<dbReference type="AlphaFoldDB" id="A0A553IC54"/>